<organism evidence="1 2">
    <name type="scientific">Petralouisia muris</name>
    <dbReference type="NCBI Taxonomy" id="3032872"/>
    <lineage>
        <taxon>Bacteria</taxon>
        <taxon>Bacillati</taxon>
        <taxon>Bacillota</taxon>
        <taxon>Clostridia</taxon>
        <taxon>Lachnospirales</taxon>
        <taxon>Lachnospiraceae</taxon>
        <taxon>Petralouisia</taxon>
    </lineage>
</organism>
<evidence type="ECO:0000313" key="2">
    <source>
        <dbReference type="Proteomes" id="UP000304953"/>
    </source>
</evidence>
<accession>A0AC61S0T0</accession>
<dbReference type="EMBL" id="SRYA01000003">
    <property type="protein sequence ID" value="TGY97934.1"/>
    <property type="molecule type" value="Genomic_DNA"/>
</dbReference>
<protein>
    <submittedName>
        <fullName evidence="1">Uncharacterized protein</fullName>
    </submittedName>
</protein>
<evidence type="ECO:0000313" key="1">
    <source>
        <dbReference type="EMBL" id="TGY97934.1"/>
    </source>
</evidence>
<dbReference type="Proteomes" id="UP000304953">
    <property type="component" value="Unassembled WGS sequence"/>
</dbReference>
<comment type="caution">
    <text evidence="1">The sequence shown here is derived from an EMBL/GenBank/DDBJ whole genome shotgun (WGS) entry which is preliminary data.</text>
</comment>
<reference evidence="1" key="1">
    <citation type="submission" date="2019-04" db="EMBL/GenBank/DDBJ databases">
        <title>Microbes associate with the intestines of laboratory mice.</title>
        <authorList>
            <person name="Navarre W."/>
            <person name="Wong E."/>
            <person name="Huang K."/>
            <person name="Tropini C."/>
            <person name="Ng K."/>
            <person name="Yu B."/>
        </authorList>
    </citation>
    <scope>NUCLEOTIDE SEQUENCE</scope>
    <source>
        <strain evidence="1">NM01_1-7b</strain>
    </source>
</reference>
<proteinExistence type="predicted"/>
<name>A0AC61S0T0_9FIRM</name>
<keyword evidence="2" id="KW-1185">Reference proteome</keyword>
<gene>
    <name evidence="1" type="ORF">E5329_02105</name>
</gene>
<sequence length="353" mass="39379">MIFSAKGGTMRRIKNYGAIDQFRLIAACLIVAIHTSPLQSFSETADFLVTYCIGRVAVPFFLMVTGFFVLAPYQKSIGRNSRQAEQASLKLGKFLKKTALLYGAATCLYLPVKIYAKQWNIGLGGWLKEIFFDGTFYHLWYLPAVLLGCLLLAGCMRLLSPMAISLVTFLLYLIGTAGDSYYQLISQVPVLKMIYQGIFCISSYTRNGIFFAPLFLWMGVLLANGKVEMETQKAAVGLAVSMAGMLAEGYLTFAMEWQKHNSMYLMLIPVMFFLFELLLGLEGVSAEIVRDLSMCVYIIHPISIILVRGMAGAVKMTDLMVKQSLVHYLLVCLVTLVLSFCTAEGMRFVKNRT</sequence>